<dbReference type="AlphaFoldDB" id="A0A1E7EJG5"/>
<sequence length="109" mass="12188">MTVHFTGPNSMQEQKSVYMVGTCWWLGVLHGDKYAVMMGCIHGRMVKCLARVLHGDKPALIVIVHNLPLALKRSDVERISYIFNSQVRKQLGLGCVSHTTPELSGMRHA</sequence>
<evidence type="ECO:0000313" key="1">
    <source>
        <dbReference type="EMBL" id="OEU06025.1"/>
    </source>
</evidence>
<reference evidence="1 2" key="1">
    <citation type="submission" date="2016-09" db="EMBL/GenBank/DDBJ databases">
        <title>Extensive genetic diversity and differential bi-allelic expression allows diatom success in the polar Southern Ocean.</title>
        <authorList>
            <consortium name="DOE Joint Genome Institute"/>
            <person name="Mock T."/>
            <person name="Otillar R.P."/>
            <person name="Strauss J."/>
            <person name="Dupont C."/>
            <person name="Frickenhaus S."/>
            <person name="Maumus F."/>
            <person name="Mcmullan M."/>
            <person name="Sanges R."/>
            <person name="Schmutz J."/>
            <person name="Toseland A."/>
            <person name="Valas R."/>
            <person name="Veluchamy A."/>
            <person name="Ward B.J."/>
            <person name="Allen A."/>
            <person name="Barry K."/>
            <person name="Falciatore A."/>
            <person name="Ferrante M."/>
            <person name="Fortunato A.E."/>
            <person name="Gloeckner G."/>
            <person name="Gruber A."/>
            <person name="Hipkin R."/>
            <person name="Janech M."/>
            <person name="Kroth P."/>
            <person name="Leese F."/>
            <person name="Lindquist E."/>
            <person name="Lyon B.R."/>
            <person name="Martin J."/>
            <person name="Mayer C."/>
            <person name="Parker M."/>
            <person name="Quesneville H."/>
            <person name="Raymond J."/>
            <person name="Uhlig C."/>
            <person name="Valentin K.U."/>
            <person name="Worden A.Z."/>
            <person name="Armbrust E.V."/>
            <person name="Bowler C."/>
            <person name="Green B."/>
            <person name="Moulton V."/>
            <person name="Van Oosterhout C."/>
            <person name="Grigoriev I."/>
        </authorList>
    </citation>
    <scope>NUCLEOTIDE SEQUENCE [LARGE SCALE GENOMIC DNA]</scope>
    <source>
        <strain evidence="1 2">CCMP1102</strain>
    </source>
</reference>
<name>A0A1E7EJG5_9STRA</name>
<keyword evidence="2" id="KW-1185">Reference proteome</keyword>
<dbReference type="EMBL" id="KV784433">
    <property type="protein sequence ID" value="OEU06025.1"/>
    <property type="molecule type" value="Genomic_DNA"/>
</dbReference>
<evidence type="ECO:0000313" key="2">
    <source>
        <dbReference type="Proteomes" id="UP000095751"/>
    </source>
</evidence>
<dbReference type="Proteomes" id="UP000095751">
    <property type="component" value="Unassembled WGS sequence"/>
</dbReference>
<dbReference type="InParanoid" id="A0A1E7EJG5"/>
<organism evidence="1 2">
    <name type="scientific">Fragilariopsis cylindrus CCMP1102</name>
    <dbReference type="NCBI Taxonomy" id="635003"/>
    <lineage>
        <taxon>Eukaryota</taxon>
        <taxon>Sar</taxon>
        <taxon>Stramenopiles</taxon>
        <taxon>Ochrophyta</taxon>
        <taxon>Bacillariophyta</taxon>
        <taxon>Bacillariophyceae</taxon>
        <taxon>Bacillariophycidae</taxon>
        <taxon>Bacillariales</taxon>
        <taxon>Bacillariaceae</taxon>
        <taxon>Fragilariopsis</taxon>
    </lineage>
</organism>
<accession>A0A1E7EJG5</accession>
<dbReference type="KEGG" id="fcy:FRACYDRAFT_256806"/>
<protein>
    <submittedName>
        <fullName evidence="1">Uncharacterized protein</fullName>
    </submittedName>
</protein>
<gene>
    <name evidence="1" type="ORF">FRACYDRAFT_256806</name>
</gene>
<proteinExistence type="predicted"/>